<sequence length="216" mass="24743">MEFIDPDLQAYCDNHTSDEPEALKQLDRDTHINVMMPRMLSGHFQGRLLKMLVRMIKPQRVLEIGTYTGYSAICMAEGLPSSDAKIVTIDINEELEDFVQTHLEKSGLNHQVECIIGNAMEIIPNLEEQFDLVFIDADKINYPNYLDLIIEKVDVGGYIIADNILWSGKVLEKNRKKLDKDTQAILDYNRIVQENPRLENVLLPVRDGLMIAEKIK</sequence>
<accession>A0AAE3XN61</accession>
<dbReference type="PANTHER" id="PTHR10509:SF14">
    <property type="entry name" value="CAFFEOYL-COA O-METHYLTRANSFERASE 3-RELATED"/>
    <property type="match status" value="1"/>
</dbReference>
<evidence type="ECO:0000313" key="5">
    <source>
        <dbReference type="Proteomes" id="UP001185092"/>
    </source>
</evidence>
<gene>
    <name evidence="4" type="ORF">HNQ88_003080</name>
</gene>
<comment type="caution">
    <text evidence="4">The sequence shown here is derived from an EMBL/GenBank/DDBJ whole genome shotgun (WGS) entry which is preliminary data.</text>
</comment>
<dbReference type="InterPro" id="IPR002935">
    <property type="entry name" value="SAM_O-MeTrfase"/>
</dbReference>
<evidence type="ECO:0000313" key="4">
    <source>
        <dbReference type="EMBL" id="MDR6240032.1"/>
    </source>
</evidence>
<dbReference type="Pfam" id="PF01596">
    <property type="entry name" value="Methyltransf_3"/>
    <property type="match status" value="1"/>
</dbReference>
<evidence type="ECO:0000256" key="1">
    <source>
        <dbReference type="ARBA" id="ARBA00022603"/>
    </source>
</evidence>
<dbReference type="InterPro" id="IPR050362">
    <property type="entry name" value="Cation-dep_OMT"/>
</dbReference>
<keyword evidence="2" id="KW-0808">Transferase</keyword>
<dbReference type="SUPFAM" id="SSF53335">
    <property type="entry name" value="S-adenosyl-L-methionine-dependent methyltransferases"/>
    <property type="match status" value="1"/>
</dbReference>
<dbReference type="PANTHER" id="PTHR10509">
    <property type="entry name" value="O-METHYLTRANSFERASE-RELATED"/>
    <property type="match status" value="1"/>
</dbReference>
<dbReference type="InterPro" id="IPR029063">
    <property type="entry name" value="SAM-dependent_MTases_sf"/>
</dbReference>
<dbReference type="GO" id="GO:0008171">
    <property type="term" value="F:O-methyltransferase activity"/>
    <property type="evidence" value="ECO:0007669"/>
    <property type="project" value="InterPro"/>
</dbReference>
<dbReference type="EMBL" id="JAVDQD010000003">
    <property type="protein sequence ID" value="MDR6240032.1"/>
    <property type="molecule type" value="Genomic_DNA"/>
</dbReference>
<reference evidence="4" key="1">
    <citation type="submission" date="2023-07" db="EMBL/GenBank/DDBJ databases">
        <title>Genomic Encyclopedia of Type Strains, Phase IV (KMG-IV): sequencing the most valuable type-strain genomes for metagenomic binning, comparative biology and taxonomic classification.</title>
        <authorList>
            <person name="Goeker M."/>
        </authorList>
    </citation>
    <scope>NUCLEOTIDE SEQUENCE</scope>
    <source>
        <strain evidence="4">DSM 26174</strain>
    </source>
</reference>
<evidence type="ECO:0000256" key="3">
    <source>
        <dbReference type="ARBA" id="ARBA00022691"/>
    </source>
</evidence>
<protein>
    <submittedName>
        <fullName evidence="4">O-methyltransferase YrrM</fullName>
    </submittedName>
</protein>
<evidence type="ECO:0000256" key="2">
    <source>
        <dbReference type="ARBA" id="ARBA00022679"/>
    </source>
</evidence>
<keyword evidence="5" id="KW-1185">Reference proteome</keyword>
<proteinExistence type="predicted"/>
<dbReference type="GO" id="GO:0032259">
    <property type="term" value="P:methylation"/>
    <property type="evidence" value="ECO:0007669"/>
    <property type="project" value="UniProtKB-KW"/>
</dbReference>
<keyword evidence="3" id="KW-0949">S-adenosyl-L-methionine</keyword>
<dbReference type="CDD" id="cd02440">
    <property type="entry name" value="AdoMet_MTases"/>
    <property type="match status" value="1"/>
</dbReference>
<dbReference type="AlphaFoldDB" id="A0AAE3XN61"/>
<name>A0AAE3XN61_9BACT</name>
<organism evidence="4 5">
    <name type="scientific">Aureibacter tunicatorum</name>
    <dbReference type="NCBI Taxonomy" id="866807"/>
    <lineage>
        <taxon>Bacteria</taxon>
        <taxon>Pseudomonadati</taxon>
        <taxon>Bacteroidota</taxon>
        <taxon>Cytophagia</taxon>
        <taxon>Cytophagales</taxon>
        <taxon>Persicobacteraceae</taxon>
        <taxon>Aureibacter</taxon>
    </lineage>
</organism>
<dbReference type="Gene3D" id="3.40.50.150">
    <property type="entry name" value="Vaccinia Virus protein VP39"/>
    <property type="match status" value="1"/>
</dbReference>
<keyword evidence="1" id="KW-0489">Methyltransferase</keyword>
<dbReference type="PROSITE" id="PS51682">
    <property type="entry name" value="SAM_OMT_I"/>
    <property type="match status" value="1"/>
</dbReference>
<dbReference type="Proteomes" id="UP001185092">
    <property type="component" value="Unassembled WGS sequence"/>
</dbReference>
<dbReference type="RefSeq" id="WP_309939854.1">
    <property type="nucleotide sequence ID" value="NZ_AP025305.1"/>
</dbReference>
<dbReference type="GO" id="GO:0008757">
    <property type="term" value="F:S-adenosylmethionine-dependent methyltransferase activity"/>
    <property type="evidence" value="ECO:0007669"/>
    <property type="project" value="TreeGrafter"/>
</dbReference>